<dbReference type="EMBL" id="NEVH01012087">
    <property type="protein sequence ID" value="PNF30780.1"/>
    <property type="molecule type" value="Genomic_DNA"/>
</dbReference>
<dbReference type="Proteomes" id="UP000235965">
    <property type="component" value="Unassembled WGS sequence"/>
</dbReference>
<dbReference type="AlphaFoldDB" id="A0A2J7QQB9"/>
<keyword evidence="4" id="KW-1185">Reference proteome</keyword>
<evidence type="ECO:0000256" key="1">
    <source>
        <dbReference type="ARBA" id="ARBA00023054"/>
    </source>
</evidence>
<evidence type="ECO:0000256" key="2">
    <source>
        <dbReference type="SAM" id="Coils"/>
    </source>
</evidence>
<organism evidence="3 4">
    <name type="scientific">Cryptotermes secundus</name>
    <dbReference type="NCBI Taxonomy" id="105785"/>
    <lineage>
        <taxon>Eukaryota</taxon>
        <taxon>Metazoa</taxon>
        <taxon>Ecdysozoa</taxon>
        <taxon>Arthropoda</taxon>
        <taxon>Hexapoda</taxon>
        <taxon>Insecta</taxon>
        <taxon>Pterygota</taxon>
        <taxon>Neoptera</taxon>
        <taxon>Polyneoptera</taxon>
        <taxon>Dictyoptera</taxon>
        <taxon>Blattodea</taxon>
        <taxon>Blattoidea</taxon>
        <taxon>Termitoidae</taxon>
        <taxon>Kalotermitidae</taxon>
        <taxon>Cryptotermitinae</taxon>
        <taxon>Cryptotermes</taxon>
    </lineage>
</organism>
<keyword evidence="1 2" id="KW-0175">Coiled coil</keyword>
<proteinExistence type="predicted"/>
<evidence type="ECO:0000313" key="3">
    <source>
        <dbReference type="EMBL" id="PNF30780.1"/>
    </source>
</evidence>
<name>A0A2J7QQB9_9NEOP</name>
<sequence length="481" mass="57609">MAERKNTTFCNTAYKCKSKADEVNSTSFVAHAARLKMQEDYLDKAQAIAIKCMKCLDHHATQDLSAVHKEMECQRIQESEELHHSMLSILNSLNQLRDDIQNEDRLRQLDMEHYRRSIYELENKIRTFSETSDKRFGKLLEEECTLTHDLNNLENKYVDWSQAVKPSLLKLPVRTVSKSYISNTDNIKEEVSTFQTFLQNTGGHTGGWGEEDHCLFLHLRNKHKGKASFLRSLKQHLPDISEEDMMLHEQWYQRYEILKIKQKQAIQKWRTLKNKMNQENNTNSQSVELNLRSKVQYQKDSVEKKQQIEEWKKTLQLKKHLEGKKQWEDKQKELEREEKKRERQALKKLEVECYKEEKHHEQQARMLVKQLRELREIEERVVQANILRKAFRERDQLFVARQLSQREQQTLKKEQRKKQVHIPKEEVNIDRDPERLLKPTAAWRERCNQKTKRDTFSHAVPVLHLRNMPHLQVPTWRRGLT</sequence>
<dbReference type="OrthoDB" id="2152435at2759"/>
<feature type="coiled-coil region" evidence="2">
    <location>
        <begin position="317"/>
        <end position="394"/>
    </location>
</feature>
<dbReference type="PANTHER" id="PTHR21549:SF0">
    <property type="entry name" value="COILED-COIL DOMAIN-CONTAINING PROTEIN 112"/>
    <property type="match status" value="1"/>
</dbReference>
<accession>A0A2J7QQB9</accession>
<reference evidence="3 4" key="1">
    <citation type="submission" date="2017-12" db="EMBL/GenBank/DDBJ databases">
        <title>Hemimetabolous genomes reveal molecular basis of termite eusociality.</title>
        <authorList>
            <person name="Harrison M.C."/>
            <person name="Jongepier E."/>
            <person name="Robertson H.M."/>
            <person name="Arning N."/>
            <person name="Bitard-Feildel T."/>
            <person name="Chao H."/>
            <person name="Childers C.P."/>
            <person name="Dinh H."/>
            <person name="Doddapaneni H."/>
            <person name="Dugan S."/>
            <person name="Gowin J."/>
            <person name="Greiner C."/>
            <person name="Han Y."/>
            <person name="Hu H."/>
            <person name="Hughes D.S.T."/>
            <person name="Huylmans A.-K."/>
            <person name="Kemena C."/>
            <person name="Kremer L.P.M."/>
            <person name="Lee S.L."/>
            <person name="Lopez-Ezquerra A."/>
            <person name="Mallet L."/>
            <person name="Monroy-Kuhn J.M."/>
            <person name="Moser A."/>
            <person name="Murali S.C."/>
            <person name="Muzny D.M."/>
            <person name="Otani S."/>
            <person name="Piulachs M.-D."/>
            <person name="Poelchau M."/>
            <person name="Qu J."/>
            <person name="Schaub F."/>
            <person name="Wada-Katsumata A."/>
            <person name="Worley K.C."/>
            <person name="Xie Q."/>
            <person name="Ylla G."/>
            <person name="Poulsen M."/>
            <person name="Gibbs R.A."/>
            <person name="Schal C."/>
            <person name="Richards S."/>
            <person name="Belles X."/>
            <person name="Korb J."/>
            <person name="Bornberg-Bauer E."/>
        </authorList>
    </citation>
    <scope>NUCLEOTIDE SEQUENCE [LARGE SCALE GENOMIC DNA]</scope>
    <source>
        <tissue evidence="3">Whole body</tissue>
    </source>
</reference>
<protein>
    <recommendedName>
        <fullName evidence="5">Coiled-coil domain-containing protein 112</fullName>
    </recommendedName>
</protein>
<evidence type="ECO:0000313" key="4">
    <source>
        <dbReference type="Proteomes" id="UP000235965"/>
    </source>
</evidence>
<evidence type="ECO:0008006" key="5">
    <source>
        <dbReference type="Google" id="ProtNLM"/>
    </source>
</evidence>
<dbReference type="InterPro" id="IPR039902">
    <property type="entry name" value="CCDC148/CCDC112"/>
</dbReference>
<gene>
    <name evidence="3" type="ORF">B7P43_G06189</name>
</gene>
<dbReference type="PANTHER" id="PTHR21549">
    <property type="entry name" value="MUTATED IN BLADDER CANCER 1"/>
    <property type="match status" value="1"/>
</dbReference>
<comment type="caution">
    <text evidence="3">The sequence shown here is derived from an EMBL/GenBank/DDBJ whole genome shotgun (WGS) entry which is preliminary data.</text>
</comment>